<accession>A0A077MGF6</accession>
<dbReference type="STRING" id="1193518.BN13_710003"/>
<dbReference type="SUPFAM" id="SSF53300">
    <property type="entry name" value="vWA-like"/>
    <property type="match status" value="1"/>
</dbReference>
<dbReference type="PANTHER" id="PTHR33608:SF6">
    <property type="entry name" value="BLL2464 PROTEIN"/>
    <property type="match status" value="1"/>
</dbReference>
<dbReference type="InterPro" id="IPR036465">
    <property type="entry name" value="vWFA_dom_sf"/>
</dbReference>
<keyword evidence="3" id="KW-1185">Reference proteome</keyword>
<dbReference type="OrthoDB" id="9776116at2"/>
<dbReference type="RefSeq" id="WP_048546952.1">
    <property type="nucleotide sequence ID" value="NZ_HF571038.1"/>
</dbReference>
<evidence type="ECO:0000313" key="2">
    <source>
        <dbReference type="EMBL" id="CCI54437.1"/>
    </source>
</evidence>
<dbReference type="PANTHER" id="PTHR33608">
    <property type="entry name" value="BLL2464 PROTEIN"/>
    <property type="match status" value="1"/>
</dbReference>
<dbReference type="Gene3D" id="3.40.50.410">
    <property type="entry name" value="von Willebrand factor, type A domain"/>
    <property type="match status" value="1"/>
</dbReference>
<gene>
    <name evidence="2" type="ORF">BN13_710003</name>
</gene>
<feature type="domain" description="DUF58" evidence="1">
    <location>
        <begin position="45"/>
        <end position="258"/>
    </location>
</feature>
<sequence>MASPLALTAEALLRRVEWTVLRPLDGQLQGDYRTLFAGAGMDFRELREYVPGDDLRRIDWNVTARMDTPYVREYAEDRELTAWFVLDRSGSMAFGPQGRGKEQVLVEFTATLARLLTRGGNRVAAILYDGARPETVAARSGRLHVLRLIHRLQQPHDSAHSPTDLAGLLKASAGVIRQRSLVVVVSDFISAPGWEAPLRLLTQRHDVVPVQIVDPLESSLPDVGEIVLEDAETGERVLIDTGDRAFRERLRALAEQEQDQIRDRVRSCGLDLTTVSTADDLVEVFVRLAARRKLRR</sequence>
<proteinExistence type="predicted"/>
<comment type="caution">
    <text evidence="2">The sequence shown here is derived from an EMBL/GenBank/DDBJ whole genome shotgun (WGS) entry which is preliminary data.</text>
</comment>
<name>A0A077MGF6_9MICO</name>
<dbReference type="Pfam" id="PF01882">
    <property type="entry name" value="DUF58"/>
    <property type="match status" value="1"/>
</dbReference>
<reference evidence="2 3" key="1">
    <citation type="journal article" date="2013" name="ISME J.">
        <title>A metabolic model for members of the genus Tetrasphaera involved in enhanced biological phosphorus removal.</title>
        <authorList>
            <person name="Kristiansen R."/>
            <person name="Nguyen H.T.T."/>
            <person name="Saunders A.M."/>
            <person name="Nielsen J.L."/>
            <person name="Wimmer R."/>
            <person name="Le V.Q."/>
            <person name="McIlroy S.J."/>
            <person name="Petrovski S."/>
            <person name="Seviour R.J."/>
            <person name="Calteau A."/>
            <person name="Nielsen K.L."/>
            <person name="Nielsen P.H."/>
        </authorList>
    </citation>
    <scope>NUCLEOTIDE SEQUENCE [LARGE SCALE GENOMIC DNA]</scope>
    <source>
        <strain evidence="2 3">Ben 74</strain>
    </source>
</reference>
<organism evidence="2 3">
    <name type="scientific">Nostocoides jenkinsii Ben 74</name>
    <dbReference type="NCBI Taxonomy" id="1193518"/>
    <lineage>
        <taxon>Bacteria</taxon>
        <taxon>Bacillati</taxon>
        <taxon>Actinomycetota</taxon>
        <taxon>Actinomycetes</taxon>
        <taxon>Micrococcales</taxon>
        <taxon>Intrasporangiaceae</taxon>
        <taxon>Nostocoides</taxon>
    </lineage>
</organism>
<dbReference type="AlphaFoldDB" id="A0A077MGF6"/>
<evidence type="ECO:0000259" key="1">
    <source>
        <dbReference type="Pfam" id="PF01882"/>
    </source>
</evidence>
<dbReference type="InterPro" id="IPR002881">
    <property type="entry name" value="DUF58"/>
</dbReference>
<protein>
    <recommendedName>
        <fullName evidence="1">DUF58 domain-containing protein</fullName>
    </recommendedName>
</protein>
<dbReference type="Proteomes" id="UP000035720">
    <property type="component" value="Unassembled WGS sequence"/>
</dbReference>
<dbReference type="EMBL" id="CAJC01000185">
    <property type="protein sequence ID" value="CCI54437.1"/>
    <property type="molecule type" value="Genomic_DNA"/>
</dbReference>
<evidence type="ECO:0000313" key="3">
    <source>
        <dbReference type="Proteomes" id="UP000035720"/>
    </source>
</evidence>